<keyword evidence="3 8" id="KW-0812">Transmembrane</keyword>
<evidence type="ECO:0000256" key="3">
    <source>
        <dbReference type="ARBA" id="ARBA00022692"/>
    </source>
</evidence>
<keyword evidence="12" id="KW-1185">Reference proteome</keyword>
<organism evidence="11 12">
    <name type="scientific">Molorchus minor</name>
    <dbReference type="NCBI Taxonomy" id="1323400"/>
    <lineage>
        <taxon>Eukaryota</taxon>
        <taxon>Metazoa</taxon>
        <taxon>Ecdysozoa</taxon>
        <taxon>Arthropoda</taxon>
        <taxon>Hexapoda</taxon>
        <taxon>Insecta</taxon>
        <taxon>Pterygota</taxon>
        <taxon>Neoptera</taxon>
        <taxon>Endopterygota</taxon>
        <taxon>Coleoptera</taxon>
        <taxon>Polyphaga</taxon>
        <taxon>Cucujiformia</taxon>
        <taxon>Chrysomeloidea</taxon>
        <taxon>Cerambycidae</taxon>
        <taxon>Lamiinae</taxon>
        <taxon>Monochamini</taxon>
        <taxon>Molorchus</taxon>
    </lineage>
</organism>
<evidence type="ECO:0000256" key="5">
    <source>
        <dbReference type="ARBA" id="ARBA00022840"/>
    </source>
</evidence>
<comment type="caution">
    <text evidence="11">The sequence shown here is derived from an EMBL/GenBank/DDBJ whole genome shotgun (WGS) entry which is preliminary data.</text>
</comment>
<keyword evidence="5" id="KW-0067">ATP-binding</keyword>
<evidence type="ECO:0000259" key="9">
    <source>
        <dbReference type="PROSITE" id="PS50893"/>
    </source>
</evidence>
<keyword evidence="7 8" id="KW-0472">Membrane</keyword>
<dbReference type="PROSITE" id="PS50929">
    <property type="entry name" value="ABC_TM1F"/>
    <property type="match status" value="1"/>
</dbReference>
<proteinExistence type="predicted"/>
<feature type="transmembrane region" description="Helical" evidence="8">
    <location>
        <begin position="41"/>
        <end position="74"/>
    </location>
</feature>
<keyword evidence="6 8" id="KW-1133">Transmembrane helix</keyword>
<dbReference type="SUPFAM" id="SSF52540">
    <property type="entry name" value="P-loop containing nucleoside triphosphate hydrolases"/>
    <property type="match status" value="1"/>
</dbReference>
<dbReference type="Proteomes" id="UP001162164">
    <property type="component" value="Unassembled WGS sequence"/>
</dbReference>
<dbReference type="InterPro" id="IPR027417">
    <property type="entry name" value="P-loop_NTPase"/>
</dbReference>
<accession>A0ABQ9IS26</accession>
<reference evidence="11" key="1">
    <citation type="journal article" date="2023" name="Insect Mol. Biol.">
        <title>Genome sequencing provides insights into the evolution of gene families encoding plant cell wall-degrading enzymes in longhorned beetles.</title>
        <authorList>
            <person name="Shin N.R."/>
            <person name="Okamura Y."/>
            <person name="Kirsch R."/>
            <person name="Pauchet Y."/>
        </authorList>
    </citation>
    <scope>NUCLEOTIDE SEQUENCE</scope>
    <source>
        <strain evidence="11">MMC_N1</strain>
    </source>
</reference>
<evidence type="ECO:0000256" key="1">
    <source>
        <dbReference type="ARBA" id="ARBA00004370"/>
    </source>
</evidence>
<evidence type="ECO:0000256" key="8">
    <source>
        <dbReference type="SAM" id="Phobius"/>
    </source>
</evidence>
<feature type="domain" description="ABC transporter" evidence="9">
    <location>
        <begin position="147"/>
        <end position="347"/>
    </location>
</feature>
<evidence type="ECO:0000259" key="10">
    <source>
        <dbReference type="PROSITE" id="PS50929"/>
    </source>
</evidence>
<protein>
    <submittedName>
        <fullName evidence="11">Uncharacterized protein</fullName>
    </submittedName>
</protein>
<comment type="subcellular location">
    <subcellularLocation>
        <location evidence="1">Membrane</location>
    </subcellularLocation>
</comment>
<name>A0ABQ9IS26_9CUCU</name>
<dbReference type="PROSITE" id="PS00211">
    <property type="entry name" value="ABC_TRANSPORTER_1"/>
    <property type="match status" value="1"/>
</dbReference>
<keyword evidence="4" id="KW-0547">Nucleotide-binding</keyword>
<feature type="non-terminal residue" evidence="11">
    <location>
        <position position="1"/>
    </location>
</feature>
<dbReference type="InterPro" id="IPR003439">
    <property type="entry name" value="ABC_transporter-like_ATP-bd"/>
</dbReference>
<dbReference type="PROSITE" id="PS50893">
    <property type="entry name" value="ABC_TRANSPORTER_2"/>
    <property type="match status" value="1"/>
</dbReference>
<evidence type="ECO:0000313" key="12">
    <source>
        <dbReference type="Proteomes" id="UP001162164"/>
    </source>
</evidence>
<evidence type="ECO:0000256" key="4">
    <source>
        <dbReference type="ARBA" id="ARBA00022741"/>
    </source>
</evidence>
<dbReference type="EMBL" id="JAPWTJ010003011">
    <property type="protein sequence ID" value="KAJ8963683.1"/>
    <property type="molecule type" value="Genomic_DNA"/>
</dbReference>
<dbReference type="PANTHER" id="PTHR24223">
    <property type="entry name" value="ATP-BINDING CASSETTE SUB-FAMILY C"/>
    <property type="match status" value="1"/>
</dbReference>
<dbReference type="Gene3D" id="1.20.1560.10">
    <property type="entry name" value="ABC transporter type 1, transmembrane domain"/>
    <property type="match status" value="1"/>
</dbReference>
<evidence type="ECO:0000313" key="11">
    <source>
        <dbReference type="EMBL" id="KAJ8963683.1"/>
    </source>
</evidence>
<feature type="domain" description="ABC transmembrane type-1" evidence="10">
    <location>
        <begin position="1"/>
        <end position="110"/>
    </location>
</feature>
<dbReference type="Pfam" id="PF00005">
    <property type="entry name" value="ABC_tran"/>
    <property type="match status" value="1"/>
</dbReference>
<dbReference type="SMART" id="SM00382">
    <property type="entry name" value="AAA"/>
    <property type="match status" value="1"/>
</dbReference>
<evidence type="ECO:0000256" key="2">
    <source>
        <dbReference type="ARBA" id="ARBA00022448"/>
    </source>
</evidence>
<evidence type="ECO:0000256" key="7">
    <source>
        <dbReference type="ARBA" id="ARBA00023136"/>
    </source>
</evidence>
<dbReference type="InterPro" id="IPR017871">
    <property type="entry name" value="ABC_transporter-like_CS"/>
</dbReference>
<keyword evidence="2" id="KW-0813">Transport</keyword>
<dbReference type="InterPro" id="IPR003593">
    <property type="entry name" value="AAA+_ATPase"/>
</dbReference>
<sequence>RAPLFTYISASFYGLPTIRSSKAQGMVAEEFDILQDRHTGAWYLFLVCSESFGFFLDVISTLFLTLVTLQFMFFNNDTNISGYVGLVISSSLILTGMLQFGIRQTADVASNMTSVERVLQYTKLQREGNKIIAPKHPDKEWPHSGKILFKNAYLRYGPDEPPALRNLNITIEPGEKIGIVGRTGSGKSTLIASLFRLAVVEGVIAIDDVDTSTVSFKYLAVENFHYSSRSSAFLRNCEVELKSSIDSLDQAVSEGGSNFSAGQRQLICLARAIIRDNKILVMDEATANVDPQLNTIMDSDKVLVLEHGEAMEFAHPHLLLQNPKGYFTKMVKETGDAMESTLCKIALDDFESKFPDAIKDIIESAMQEDE</sequence>
<dbReference type="Gene3D" id="3.40.50.300">
    <property type="entry name" value="P-loop containing nucleotide triphosphate hydrolases"/>
    <property type="match status" value="1"/>
</dbReference>
<dbReference type="PANTHER" id="PTHR24223:SF415">
    <property type="entry name" value="FI20190P1"/>
    <property type="match status" value="1"/>
</dbReference>
<gene>
    <name evidence="11" type="ORF">NQ317_014996</name>
</gene>
<evidence type="ECO:0000256" key="6">
    <source>
        <dbReference type="ARBA" id="ARBA00022989"/>
    </source>
</evidence>
<feature type="transmembrane region" description="Helical" evidence="8">
    <location>
        <begin position="80"/>
        <end position="102"/>
    </location>
</feature>
<dbReference type="InterPro" id="IPR050173">
    <property type="entry name" value="ABC_transporter_C-like"/>
</dbReference>
<dbReference type="InterPro" id="IPR011527">
    <property type="entry name" value="ABC1_TM_dom"/>
</dbReference>
<dbReference type="InterPro" id="IPR036640">
    <property type="entry name" value="ABC1_TM_sf"/>
</dbReference>
<dbReference type="SUPFAM" id="SSF90123">
    <property type="entry name" value="ABC transporter transmembrane region"/>
    <property type="match status" value="1"/>
</dbReference>